<feature type="transmembrane region" description="Helical" evidence="1">
    <location>
        <begin position="83"/>
        <end position="101"/>
    </location>
</feature>
<dbReference type="PANTHER" id="PTHR23028:SF53">
    <property type="entry name" value="ACYL_TRANSF_3 DOMAIN-CONTAINING PROTEIN"/>
    <property type="match status" value="1"/>
</dbReference>
<keyword evidence="1" id="KW-1133">Transmembrane helix</keyword>
<feature type="transmembrane region" description="Helical" evidence="1">
    <location>
        <begin position="315"/>
        <end position="335"/>
    </location>
</feature>
<feature type="transmembrane region" description="Helical" evidence="1">
    <location>
        <begin position="107"/>
        <end position="128"/>
    </location>
</feature>
<dbReference type="Proteomes" id="UP000298017">
    <property type="component" value="Unassembled WGS sequence"/>
</dbReference>
<feature type="transmembrane region" description="Helical" evidence="1">
    <location>
        <begin position="268"/>
        <end position="286"/>
    </location>
</feature>
<evidence type="ECO:0000256" key="1">
    <source>
        <dbReference type="SAM" id="Phobius"/>
    </source>
</evidence>
<keyword evidence="4" id="KW-1185">Reference proteome</keyword>
<feature type="transmembrane region" description="Helical" evidence="1">
    <location>
        <begin position="214"/>
        <end position="232"/>
    </location>
</feature>
<proteinExistence type="predicted"/>
<keyword evidence="1" id="KW-0472">Membrane</keyword>
<keyword evidence="3" id="KW-0808">Transferase</keyword>
<feature type="domain" description="Acyltransferase 3" evidence="2">
    <location>
        <begin position="80"/>
        <end position="390"/>
    </location>
</feature>
<gene>
    <name evidence="3" type="ORF">E4P33_01110</name>
</gene>
<dbReference type="GO" id="GO:0016020">
    <property type="term" value="C:membrane"/>
    <property type="evidence" value="ECO:0007669"/>
    <property type="project" value="TreeGrafter"/>
</dbReference>
<comment type="caution">
    <text evidence="3">The sequence shown here is derived from an EMBL/GenBank/DDBJ whole genome shotgun (WGS) entry which is preliminary data.</text>
</comment>
<dbReference type="Pfam" id="PF01757">
    <property type="entry name" value="Acyl_transf_3"/>
    <property type="match status" value="1"/>
</dbReference>
<dbReference type="InterPro" id="IPR002656">
    <property type="entry name" value="Acyl_transf_3_dom"/>
</dbReference>
<accession>A0AAX2SGN9</accession>
<organism evidence="3 4">
    <name type="scientific">Kocuria rhizophila</name>
    <dbReference type="NCBI Taxonomy" id="72000"/>
    <lineage>
        <taxon>Bacteria</taxon>
        <taxon>Bacillati</taxon>
        <taxon>Actinomycetota</taxon>
        <taxon>Actinomycetes</taxon>
        <taxon>Micrococcales</taxon>
        <taxon>Micrococcaceae</taxon>
        <taxon>Kocuria</taxon>
    </lineage>
</organism>
<evidence type="ECO:0000259" key="2">
    <source>
        <dbReference type="Pfam" id="PF01757"/>
    </source>
</evidence>
<dbReference type="GO" id="GO:0009103">
    <property type="term" value="P:lipopolysaccharide biosynthetic process"/>
    <property type="evidence" value="ECO:0007669"/>
    <property type="project" value="TreeGrafter"/>
</dbReference>
<feature type="transmembrane region" description="Helical" evidence="1">
    <location>
        <begin position="149"/>
        <end position="169"/>
    </location>
</feature>
<feature type="transmembrane region" description="Helical" evidence="1">
    <location>
        <begin position="371"/>
        <end position="393"/>
    </location>
</feature>
<dbReference type="GO" id="GO:0016747">
    <property type="term" value="F:acyltransferase activity, transferring groups other than amino-acyl groups"/>
    <property type="evidence" value="ECO:0007669"/>
    <property type="project" value="InterPro"/>
</dbReference>
<evidence type="ECO:0000313" key="3">
    <source>
        <dbReference type="EMBL" id="TFI03147.1"/>
    </source>
</evidence>
<dbReference type="EMBL" id="SPNK01000001">
    <property type="protein sequence ID" value="TFI03147.1"/>
    <property type="molecule type" value="Genomic_DNA"/>
</dbReference>
<keyword evidence="1" id="KW-0812">Transmembrane</keyword>
<evidence type="ECO:0000313" key="4">
    <source>
        <dbReference type="Proteomes" id="UP000298017"/>
    </source>
</evidence>
<name>A0AAX2SGN9_KOCRH</name>
<dbReference type="PANTHER" id="PTHR23028">
    <property type="entry name" value="ACETYLTRANSFERASE"/>
    <property type="match status" value="1"/>
</dbReference>
<protein>
    <submittedName>
        <fullName evidence="3">Acyltransferase</fullName>
    </submittedName>
</protein>
<reference evidence="3 4" key="1">
    <citation type="submission" date="2019-03" db="EMBL/GenBank/DDBJ databases">
        <title>Genome Sequencing and Assembly of Various Microbes Isolated from Alder Root Nodule.</title>
        <authorList>
            <person name="Swanson E."/>
            <person name="Sevigny J.L."/>
            <person name="Pesce C."/>
            <person name="Davis I."/>
            <person name="Kleiner V."/>
            <person name="Tisa L."/>
        </authorList>
    </citation>
    <scope>NUCLEOTIDE SEQUENCE [LARGE SCALE GENOMIC DNA]</scope>
    <source>
        <strain evidence="3 4">4R-31</strain>
    </source>
</reference>
<sequence>MHPTDPQGPAREGARTICTTRGVVPHIAHRPGYSSTVLTLPPVHGRAAPPSPEPRHRCTRTTGGPARATLGSRLSSHANALNAIRLLLAAAVILGHTVPVGGYPESAWQNASGTAVNGFFAISGYLIAGSRMRLSLRAFLWRRALRLYPAFWVSLAITAAVIAPVSALLSGETVVPGSALAYVVANATLYITQWDIQHLLTGVPYPDVWNGSLWTLWYEAAAYIAAGLLLTLPWARRRPLAWISLAFVIVSLLQFATFDPVDLSATKLFQGFRLGGFFLAGMVLWAARNRVPLRWWLAVPSLLLTYASQTWPEPFGWFAVAIPFAYGLLWLGAVLPVRLGSVNDLSYGTYIYAFPVQQLLAVAGAHTVLGYWGFATVALLVTLVLAWLSWHLVEKPTLRLKSAVR</sequence>
<feature type="transmembrane region" description="Helical" evidence="1">
    <location>
        <begin position="239"/>
        <end position="256"/>
    </location>
</feature>
<keyword evidence="3" id="KW-0012">Acyltransferase</keyword>
<dbReference type="AlphaFoldDB" id="A0AAX2SGN9"/>
<dbReference type="InterPro" id="IPR050879">
    <property type="entry name" value="Acyltransferase_3"/>
</dbReference>